<reference evidence="7" key="1">
    <citation type="journal article" date="2020" name="mSystems">
        <title>Genome- and Community-Level Interaction Insights into Carbon Utilization and Element Cycling Functions of Hydrothermarchaeota in Hydrothermal Sediment.</title>
        <authorList>
            <person name="Zhou Z."/>
            <person name="Liu Y."/>
            <person name="Xu W."/>
            <person name="Pan J."/>
            <person name="Luo Z.H."/>
            <person name="Li M."/>
        </authorList>
    </citation>
    <scope>NUCLEOTIDE SEQUENCE [LARGE SCALE GENOMIC DNA]</scope>
    <source>
        <strain evidence="7">HyVt-485</strain>
    </source>
</reference>
<evidence type="ECO:0000256" key="6">
    <source>
        <dbReference type="SAM" id="Phobius"/>
    </source>
</evidence>
<evidence type="ECO:0000256" key="5">
    <source>
        <dbReference type="ARBA" id="ARBA00023136"/>
    </source>
</evidence>
<name>A0A7C5R358_9PROT</name>
<dbReference type="PANTHER" id="PTHR30086:SF20">
    <property type="entry name" value="ARGININE EXPORTER PROTEIN ARGO-RELATED"/>
    <property type="match status" value="1"/>
</dbReference>
<feature type="transmembrane region" description="Helical" evidence="6">
    <location>
        <begin position="70"/>
        <end position="91"/>
    </location>
</feature>
<keyword evidence="5 6" id="KW-0472">Membrane</keyword>
<keyword evidence="4 6" id="KW-1133">Transmembrane helix</keyword>
<dbReference type="GO" id="GO:0015171">
    <property type="term" value="F:amino acid transmembrane transporter activity"/>
    <property type="evidence" value="ECO:0007669"/>
    <property type="project" value="TreeGrafter"/>
</dbReference>
<feature type="transmembrane region" description="Helical" evidence="6">
    <location>
        <begin position="112"/>
        <end position="139"/>
    </location>
</feature>
<dbReference type="InterPro" id="IPR001123">
    <property type="entry name" value="LeuE-type"/>
</dbReference>
<dbReference type="GO" id="GO:0033228">
    <property type="term" value="P:cysteine export across plasma membrane"/>
    <property type="evidence" value="ECO:0007669"/>
    <property type="project" value="TreeGrafter"/>
</dbReference>
<dbReference type="GO" id="GO:0005886">
    <property type="term" value="C:plasma membrane"/>
    <property type="evidence" value="ECO:0007669"/>
    <property type="project" value="UniProtKB-SubCell"/>
</dbReference>
<protein>
    <submittedName>
        <fullName evidence="7">LysE family translocator</fullName>
    </submittedName>
</protein>
<feature type="transmembrane region" description="Helical" evidence="6">
    <location>
        <begin position="185"/>
        <end position="205"/>
    </location>
</feature>
<comment type="subcellular location">
    <subcellularLocation>
        <location evidence="1">Cell membrane</location>
        <topology evidence="1">Multi-pass membrane protein</topology>
    </subcellularLocation>
</comment>
<dbReference type="EMBL" id="DRMJ01000022">
    <property type="protein sequence ID" value="HHL42066.1"/>
    <property type="molecule type" value="Genomic_DNA"/>
</dbReference>
<evidence type="ECO:0000256" key="4">
    <source>
        <dbReference type="ARBA" id="ARBA00022989"/>
    </source>
</evidence>
<dbReference type="PANTHER" id="PTHR30086">
    <property type="entry name" value="ARGININE EXPORTER PROTEIN ARGO"/>
    <property type="match status" value="1"/>
</dbReference>
<gene>
    <name evidence="7" type="ORF">ENJ42_00480</name>
</gene>
<feature type="transmembrane region" description="Helical" evidence="6">
    <location>
        <begin position="6"/>
        <end position="27"/>
    </location>
</feature>
<accession>A0A7C5R358</accession>
<comment type="caution">
    <text evidence="7">The sequence shown here is derived from an EMBL/GenBank/DDBJ whole genome shotgun (WGS) entry which is preliminary data.</text>
</comment>
<organism evidence="7">
    <name type="scientific">Hellea balneolensis</name>
    <dbReference type="NCBI Taxonomy" id="287478"/>
    <lineage>
        <taxon>Bacteria</taxon>
        <taxon>Pseudomonadati</taxon>
        <taxon>Pseudomonadota</taxon>
        <taxon>Alphaproteobacteria</taxon>
        <taxon>Maricaulales</taxon>
        <taxon>Robiginitomaculaceae</taxon>
        <taxon>Hellea</taxon>
    </lineage>
</organism>
<evidence type="ECO:0000313" key="7">
    <source>
        <dbReference type="EMBL" id="HHL42066.1"/>
    </source>
</evidence>
<feature type="transmembrane region" description="Helical" evidence="6">
    <location>
        <begin position="145"/>
        <end position="164"/>
    </location>
</feature>
<keyword evidence="2" id="KW-1003">Cell membrane</keyword>
<dbReference type="Pfam" id="PF01810">
    <property type="entry name" value="LysE"/>
    <property type="match status" value="1"/>
</dbReference>
<feature type="transmembrane region" description="Helical" evidence="6">
    <location>
        <begin position="39"/>
        <end position="64"/>
    </location>
</feature>
<evidence type="ECO:0000256" key="2">
    <source>
        <dbReference type="ARBA" id="ARBA00022475"/>
    </source>
</evidence>
<dbReference type="AlphaFoldDB" id="A0A7C5R358"/>
<keyword evidence="3 6" id="KW-0812">Transmembrane</keyword>
<dbReference type="Proteomes" id="UP000885830">
    <property type="component" value="Unassembled WGS sequence"/>
</dbReference>
<evidence type="ECO:0000256" key="3">
    <source>
        <dbReference type="ARBA" id="ARBA00022692"/>
    </source>
</evidence>
<proteinExistence type="predicted"/>
<evidence type="ECO:0000256" key="1">
    <source>
        <dbReference type="ARBA" id="ARBA00004651"/>
    </source>
</evidence>
<sequence length="210" mass="22579">MDIPLFVSFVGFAFLASLTPGPNNFMLMSSGALFGFRRTLPHIFGVFIGFNILMLASILGLGILVERFPWLLSVVKVTGALWLAWLGFQYARAAFHHSASIKKATKNRSRPLRFYEAALYQWANPKAVIIAIAVAGAYVGISNNLALRASLICGAFIIAGAVAASTWTVAGSTLNRIMSNGRPALALNVILATLLFATALMILLVDTHHG</sequence>